<protein>
    <submittedName>
        <fullName evidence="1">Uncharacterized protein</fullName>
    </submittedName>
</protein>
<keyword evidence="2" id="KW-1185">Reference proteome</keyword>
<dbReference type="GeneID" id="5485571"/>
<dbReference type="KEGG" id="ssl:SS1G_09258"/>
<reference evidence="2" key="1">
    <citation type="journal article" date="2011" name="PLoS Genet.">
        <title>Genomic analysis of the necrotrophic fungal pathogens Sclerotinia sclerotiorum and Botrytis cinerea.</title>
        <authorList>
            <person name="Amselem J."/>
            <person name="Cuomo C.A."/>
            <person name="van Kan J.A."/>
            <person name="Viaud M."/>
            <person name="Benito E.P."/>
            <person name="Couloux A."/>
            <person name="Coutinho P.M."/>
            <person name="de Vries R.P."/>
            <person name="Dyer P.S."/>
            <person name="Fillinger S."/>
            <person name="Fournier E."/>
            <person name="Gout L."/>
            <person name="Hahn M."/>
            <person name="Kohn L."/>
            <person name="Lapalu N."/>
            <person name="Plummer K.M."/>
            <person name="Pradier J.M."/>
            <person name="Quevillon E."/>
            <person name="Sharon A."/>
            <person name="Simon A."/>
            <person name="ten Have A."/>
            <person name="Tudzynski B."/>
            <person name="Tudzynski P."/>
            <person name="Wincker P."/>
            <person name="Andrew M."/>
            <person name="Anthouard V."/>
            <person name="Beever R.E."/>
            <person name="Beffa R."/>
            <person name="Benoit I."/>
            <person name="Bouzid O."/>
            <person name="Brault B."/>
            <person name="Chen Z."/>
            <person name="Choquer M."/>
            <person name="Collemare J."/>
            <person name="Cotton P."/>
            <person name="Danchin E.G."/>
            <person name="Da Silva C."/>
            <person name="Gautier A."/>
            <person name="Giraud C."/>
            <person name="Giraud T."/>
            <person name="Gonzalez C."/>
            <person name="Grossetete S."/>
            <person name="Guldener U."/>
            <person name="Henrissat B."/>
            <person name="Howlett B.J."/>
            <person name="Kodira C."/>
            <person name="Kretschmer M."/>
            <person name="Lappartient A."/>
            <person name="Leroch M."/>
            <person name="Levis C."/>
            <person name="Mauceli E."/>
            <person name="Neuveglise C."/>
            <person name="Oeser B."/>
            <person name="Pearson M."/>
            <person name="Poulain J."/>
            <person name="Poussereau N."/>
            <person name="Quesneville H."/>
            <person name="Rascle C."/>
            <person name="Schumacher J."/>
            <person name="Segurens B."/>
            <person name="Sexton A."/>
            <person name="Silva E."/>
            <person name="Sirven C."/>
            <person name="Soanes D.M."/>
            <person name="Talbot N.J."/>
            <person name="Templeton M."/>
            <person name="Yandava C."/>
            <person name="Yarden O."/>
            <person name="Zeng Q."/>
            <person name="Rollins J.A."/>
            <person name="Lebrun M.H."/>
            <person name="Dickman M."/>
        </authorList>
    </citation>
    <scope>NUCLEOTIDE SEQUENCE [LARGE SCALE GENOMIC DNA]</scope>
    <source>
        <strain evidence="2">ATCC 18683 / 1980 / Ss-1</strain>
    </source>
</reference>
<dbReference type="InParanoid" id="A7EVA0"/>
<dbReference type="RefSeq" id="XP_001589537.1">
    <property type="nucleotide sequence ID" value="XM_001589487.1"/>
</dbReference>
<organism evidence="1 2">
    <name type="scientific">Sclerotinia sclerotiorum (strain ATCC 18683 / 1980 / Ss-1)</name>
    <name type="common">White mold</name>
    <name type="synonym">Whetzelinia sclerotiorum</name>
    <dbReference type="NCBI Taxonomy" id="665079"/>
    <lineage>
        <taxon>Eukaryota</taxon>
        <taxon>Fungi</taxon>
        <taxon>Dikarya</taxon>
        <taxon>Ascomycota</taxon>
        <taxon>Pezizomycotina</taxon>
        <taxon>Leotiomycetes</taxon>
        <taxon>Helotiales</taxon>
        <taxon>Sclerotiniaceae</taxon>
        <taxon>Sclerotinia</taxon>
    </lineage>
</organism>
<dbReference type="Proteomes" id="UP000001312">
    <property type="component" value="Unassembled WGS sequence"/>
</dbReference>
<accession>A7EVA0</accession>
<dbReference type="EMBL" id="CH476633">
    <property type="protein sequence ID" value="EDN93392.1"/>
    <property type="molecule type" value="Genomic_DNA"/>
</dbReference>
<dbReference type="HOGENOM" id="CLU_2980467_0_0_1"/>
<name>A7EVA0_SCLS1</name>
<sequence length="58" mass="6765">MPTRTDKPGDVVIFLSCGTTQERYVYMKAGNILLKKLFTSNCQDLEFLFVVEKYLDRK</sequence>
<evidence type="ECO:0000313" key="1">
    <source>
        <dbReference type="EMBL" id="EDN93392.1"/>
    </source>
</evidence>
<evidence type="ECO:0000313" key="2">
    <source>
        <dbReference type="Proteomes" id="UP000001312"/>
    </source>
</evidence>
<proteinExistence type="predicted"/>
<dbReference type="AlphaFoldDB" id="A7EVA0"/>
<gene>
    <name evidence="1" type="ORF">SS1G_09258</name>
</gene>